<sequence>MAQVGSERAFDGSLSSCKEEEPNNNGRSAAADADPTRAMAKNPAPERAAIVAFPLLLRNMLQKLMGFNSDRGATARTAEEEDEGCEATGGRFCAGFRREIVVEGGQSKVGVDAMVETSKDDRGCLKKEA</sequence>
<gene>
    <name evidence="2" type="ORF">RHGRI_014884</name>
</gene>
<dbReference type="EMBL" id="JACTNZ010000005">
    <property type="protein sequence ID" value="KAG5549728.1"/>
    <property type="molecule type" value="Genomic_DNA"/>
</dbReference>
<name>A0AAV6KB66_9ERIC</name>
<feature type="region of interest" description="Disordered" evidence="1">
    <location>
        <begin position="1"/>
        <end position="44"/>
    </location>
</feature>
<comment type="caution">
    <text evidence="2">The sequence shown here is derived from an EMBL/GenBank/DDBJ whole genome shotgun (WGS) entry which is preliminary data.</text>
</comment>
<proteinExistence type="predicted"/>
<accession>A0AAV6KB66</accession>
<protein>
    <submittedName>
        <fullName evidence="2">Uncharacterized protein</fullName>
    </submittedName>
</protein>
<evidence type="ECO:0000256" key="1">
    <source>
        <dbReference type="SAM" id="MobiDB-lite"/>
    </source>
</evidence>
<evidence type="ECO:0000313" key="2">
    <source>
        <dbReference type="EMBL" id="KAG5549728.1"/>
    </source>
</evidence>
<dbReference type="Proteomes" id="UP000823749">
    <property type="component" value="Chromosome 5"/>
</dbReference>
<keyword evidence="3" id="KW-1185">Reference proteome</keyword>
<dbReference type="AlphaFoldDB" id="A0AAV6KB66"/>
<evidence type="ECO:0000313" key="3">
    <source>
        <dbReference type="Proteomes" id="UP000823749"/>
    </source>
</evidence>
<reference evidence="2" key="1">
    <citation type="submission" date="2020-08" db="EMBL/GenBank/DDBJ databases">
        <title>Plant Genome Project.</title>
        <authorList>
            <person name="Zhang R.-G."/>
        </authorList>
    </citation>
    <scope>NUCLEOTIDE SEQUENCE</scope>
    <source>
        <strain evidence="2">WSP0</strain>
        <tissue evidence="2">Leaf</tissue>
    </source>
</reference>
<organism evidence="2 3">
    <name type="scientific">Rhododendron griersonianum</name>
    <dbReference type="NCBI Taxonomy" id="479676"/>
    <lineage>
        <taxon>Eukaryota</taxon>
        <taxon>Viridiplantae</taxon>
        <taxon>Streptophyta</taxon>
        <taxon>Embryophyta</taxon>
        <taxon>Tracheophyta</taxon>
        <taxon>Spermatophyta</taxon>
        <taxon>Magnoliopsida</taxon>
        <taxon>eudicotyledons</taxon>
        <taxon>Gunneridae</taxon>
        <taxon>Pentapetalae</taxon>
        <taxon>asterids</taxon>
        <taxon>Ericales</taxon>
        <taxon>Ericaceae</taxon>
        <taxon>Ericoideae</taxon>
        <taxon>Rhodoreae</taxon>
        <taxon>Rhododendron</taxon>
    </lineage>
</organism>